<proteinExistence type="predicted"/>
<reference evidence="2 3" key="1">
    <citation type="submission" date="2024-09" db="EMBL/GenBank/DDBJ databases">
        <authorList>
            <person name="Sun Q."/>
            <person name="Mori K."/>
        </authorList>
    </citation>
    <scope>NUCLEOTIDE SEQUENCE [LARGE SCALE GENOMIC DNA]</scope>
    <source>
        <strain evidence="2 3">CCM 4839</strain>
    </source>
</reference>
<protein>
    <submittedName>
        <fullName evidence="2">Uncharacterized protein</fullName>
    </submittedName>
</protein>
<evidence type="ECO:0000256" key="1">
    <source>
        <dbReference type="SAM" id="Phobius"/>
    </source>
</evidence>
<keyword evidence="3" id="KW-1185">Reference proteome</keyword>
<keyword evidence="1" id="KW-0472">Membrane</keyword>
<name>A0ABV6JKE6_9BACL</name>
<gene>
    <name evidence="2" type="ORF">ACFFJ8_34210</name>
</gene>
<accession>A0ABV6JKE6</accession>
<evidence type="ECO:0000313" key="2">
    <source>
        <dbReference type="EMBL" id="MFC0396395.1"/>
    </source>
</evidence>
<dbReference type="Proteomes" id="UP001589818">
    <property type="component" value="Unassembled WGS sequence"/>
</dbReference>
<keyword evidence="1" id="KW-0812">Transmembrane</keyword>
<feature type="transmembrane region" description="Helical" evidence="1">
    <location>
        <begin position="57"/>
        <end position="90"/>
    </location>
</feature>
<dbReference type="RefSeq" id="WP_204821925.1">
    <property type="nucleotide sequence ID" value="NZ_JANHOF010000017.1"/>
</dbReference>
<dbReference type="EMBL" id="JBHLVF010000059">
    <property type="protein sequence ID" value="MFC0396395.1"/>
    <property type="molecule type" value="Genomic_DNA"/>
</dbReference>
<feature type="transmembrane region" description="Helical" evidence="1">
    <location>
        <begin position="12"/>
        <end position="45"/>
    </location>
</feature>
<sequence length="102" mass="10943">MSNSKIMKLVTGLLELVLAIPIVGGLIVVGFSYAPLGIMFVLHLITLVLSLNNREPIYGPVAGIATSILGWIPVLGWFMHLASAILLLISAMNTGKPRSRTF</sequence>
<keyword evidence="1" id="KW-1133">Transmembrane helix</keyword>
<organism evidence="2 3">
    <name type="scientific">Paenibacillus mendelii</name>
    <dbReference type="NCBI Taxonomy" id="206163"/>
    <lineage>
        <taxon>Bacteria</taxon>
        <taxon>Bacillati</taxon>
        <taxon>Bacillota</taxon>
        <taxon>Bacilli</taxon>
        <taxon>Bacillales</taxon>
        <taxon>Paenibacillaceae</taxon>
        <taxon>Paenibacillus</taxon>
    </lineage>
</organism>
<comment type="caution">
    <text evidence="2">The sequence shown here is derived from an EMBL/GenBank/DDBJ whole genome shotgun (WGS) entry which is preliminary data.</text>
</comment>
<evidence type="ECO:0000313" key="3">
    <source>
        <dbReference type="Proteomes" id="UP001589818"/>
    </source>
</evidence>